<name>A0AAJ6YDC3_9HYME</name>
<dbReference type="GO" id="GO:0005743">
    <property type="term" value="C:mitochondrial inner membrane"/>
    <property type="evidence" value="ECO:0007669"/>
    <property type="project" value="TreeGrafter"/>
</dbReference>
<keyword evidence="5" id="KW-1185">Reference proteome</keyword>
<comment type="similarity">
    <text evidence="4">Belongs to the NDUFAF3 family.</text>
</comment>
<accession>A0AAJ6YDC3</accession>
<dbReference type="PANTHER" id="PTHR21192">
    <property type="entry name" value="NUCLEAR PROTEIN E3-3"/>
    <property type="match status" value="1"/>
</dbReference>
<evidence type="ECO:0000313" key="6">
    <source>
        <dbReference type="RefSeq" id="XP_011495987.1"/>
    </source>
</evidence>
<dbReference type="GeneID" id="105360703"/>
<dbReference type="GO" id="GO:0032981">
    <property type="term" value="P:mitochondrial respiratory chain complex I assembly"/>
    <property type="evidence" value="ECO:0007669"/>
    <property type="project" value="InterPro"/>
</dbReference>
<evidence type="ECO:0000256" key="3">
    <source>
        <dbReference type="ARBA" id="ARBA00023128"/>
    </source>
</evidence>
<dbReference type="InterPro" id="IPR007523">
    <property type="entry name" value="NDUFAF3/AAMDC"/>
</dbReference>
<evidence type="ECO:0000256" key="2">
    <source>
        <dbReference type="ARBA" id="ARBA00021776"/>
    </source>
</evidence>
<keyword evidence="3" id="KW-0496">Mitochondrion</keyword>
<dbReference type="CDD" id="cd05125">
    <property type="entry name" value="Mth938_2P1-like"/>
    <property type="match status" value="1"/>
</dbReference>
<dbReference type="Proteomes" id="UP000695007">
    <property type="component" value="Unplaced"/>
</dbReference>
<protein>
    <recommendedName>
        <fullName evidence="2">NADH dehydrogenase [ubiquinone] 1 alpha subcomplex assembly factor 3</fullName>
    </recommendedName>
</protein>
<organism evidence="5 6">
    <name type="scientific">Ceratosolen solmsi marchali</name>
    <dbReference type="NCBI Taxonomy" id="326594"/>
    <lineage>
        <taxon>Eukaryota</taxon>
        <taxon>Metazoa</taxon>
        <taxon>Ecdysozoa</taxon>
        <taxon>Arthropoda</taxon>
        <taxon>Hexapoda</taxon>
        <taxon>Insecta</taxon>
        <taxon>Pterygota</taxon>
        <taxon>Neoptera</taxon>
        <taxon>Endopterygota</taxon>
        <taxon>Hymenoptera</taxon>
        <taxon>Apocrita</taxon>
        <taxon>Proctotrupomorpha</taxon>
        <taxon>Chalcidoidea</taxon>
        <taxon>Agaonidae</taxon>
        <taxon>Agaoninae</taxon>
        <taxon>Ceratosolen</taxon>
    </lineage>
</organism>
<dbReference type="RefSeq" id="XP_011495987.1">
    <property type="nucleotide sequence ID" value="XM_011497685.1"/>
</dbReference>
<dbReference type="SUPFAM" id="SSF64076">
    <property type="entry name" value="MTH938-like"/>
    <property type="match status" value="1"/>
</dbReference>
<dbReference type="Gene3D" id="3.40.1230.10">
    <property type="entry name" value="MTH938-like"/>
    <property type="match status" value="1"/>
</dbReference>
<dbReference type="KEGG" id="csol:105360703"/>
<dbReference type="AlphaFoldDB" id="A0AAJ6YDC3"/>
<dbReference type="InterPro" id="IPR034095">
    <property type="entry name" value="NDUF3"/>
</dbReference>
<comment type="subcellular location">
    <subcellularLocation>
        <location evidence="1">Mitochondrion</location>
    </subcellularLocation>
</comment>
<sequence>MANLFKTLLTSSSSYLLKRSLSVTSTNYLYKRDGNSTLTLFDNNIDNVLMIKGIYVNGFLLNNGVKVIGPMIMFPKTMLCWNIASSLDMNEESFSLLLNLEPKLDIFIIGLDDKYSYNTPFLHNIKELFRKYKILTEILPVYHACATFNFINHENRYGAAALIPPKKKNWLSKRIIE</sequence>
<evidence type="ECO:0000256" key="4">
    <source>
        <dbReference type="ARBA" id="ARBA00049984"/>
    </source>
</evidence>
<dbReference type="InterPro" id="IPR036748">
    <property type="entry name" value="MTH938-like_sf"/>
</dbReference>
<dbReference type="Pfam" id="PF04430">
    <property type="entry name" value="DUF498"/>
    <property type="match status" value="1"/>
</dbReference>
<evidence type="ECO:0000256" key="1">
    <source>
        <dbReference type="ARBA" id="ARBA00004173"/>
    </source>
</evidence>
<gene>
    <name evidence="6" type="primary">LOC105360703</name>
</gene>
<reference evidence="6" key="1">
    <citation type="submission" date="2025-08" db="UniProtKB">
        <authorList>
            <consortium name="RefSeq"/>
        </authorList>
    </citation>
    <scope>IDENTIFICATION</scope>
</reference>
<proteinExistence type="inferred from homology"/>
<dbReference type="PANTHER" id="PTHR21192:SF2">
    <property type="entry name" value="NADH DEHYDROGENASE [UBIQUINONE] 1 ALPHA SUBCOMPLEX ASSEMBLY FACTOR 3"/>
    <property type="match status" value="1"/>
</dbReference>
<evidence type="ECO:0000313" key="5">
    <source>
        <dbReference type="Proteomes" id="UP000695007"/>
    </source>
</evidence>